<keyword evidence="2" id="KW-0732">Signal</keyword>
<feature type="signal peptide" evidence="2">
    <location>
        <begin position="1"/>
        <end position="20"/>
    </location>
</feature>
<dbReference type="OMA" id="MFTNEDG"/>
<evidence type="ECO:0000313" key="4">
    <source>
        <dbReference type="Proteomes" id="UP000184267"/>
    </source>
</evidence>
<feature type="region of interest" description="Disordered" evidence="1">
    <location>
        <begin position="152"/>
        <end position="179"/>
    </location>
</feature>
<evidence type="ECO:0000313" key="3">
    <source>
        <dbReference type="EMBL" id="OJT03289.1"/>
    </source>
</evidence>
<feature type="compositionally biased region" description="Polar residues" evidence="1">
    <location>
        <begin position="154"/>
        <end position="164"/>
    </location>
</feature>
<dbReference type="EMBL" id="MNAD01001619">
    <property type="protein sequence ID" value="OJT03289.1"/>
    <property type="molecule type" value="Genomic_DNA"/>
</dbReference>
<dbReference type="Proteomes" id="UP000184267">
    <property type="component" value="Unassembled WGS sequence"/>
</dbReference>
<organism evidence="3 4">
    <name type="scientific">Trametes pubescens</name>
    <name type="common">White-rot fungus</name>
    <dbReference type="NCBI Taxonomy" id="154538"/>
    <lineage>
        <taxon>Eukaryota</taxon>
        <taxon>Fungi</taxon>
        <taxon>Dikarya</taxon>
        <taxon>Basidiomycota</taxon>
        <taxon>Agaricomycotina</taxon>
        <taxon>Agaricomycetes</taxon>
        <taxon>Polyporales</taxon>
        <taxon>Polyporaceae</taxon>
        <taxon>Trametes</taxon>
    </lineage>
</organism>
<reference evidence="3 4" key="1">
    <citation type="submission" date="2016-10" db="EMBL/GenBank/DDBJ databases">
        <title>Genome sequence of the basidiomycete white-rot fungus Trametes pubescens.</title>
        <authorList>
            <person name="Makela M.R."/>
            <person name="Granchi Z."/>
            <person name="Peng M."/>
            <person name="De Vries R.P."/>
            <person name="Grigoriev I."/>
            <person name="Riley R."/>
            <person name="Hilden K."/>
        </authorList>
    </citation>
    <scope>NUCLEOTIDE SEQUENCE [LARGE SCALE GENOMIC DNA]</scope>
    <source>
        <strain evidence="3 4">FBCC735</strain>
    </source>
</reference>
<comment type="caution">
    <text evidence="3">The sequence shown here is derived from an EMBL/GenBank/DDBJ whole genome shotgun (WGS) entry which is preliminary data.</text>
</comment>
<protein>
    <submittedName>
        <fullName evidence="3">Uncharacterized protein</fullName>
    </submittedName>
</protein>
<dbReference type="OrthoDB" id="2432613at2759"/>
<proteinExistence type="predicted"/>
<feature type="chain" id="PRO_5012363579" evidence="2">
    <location>
        <begin position="21"/>
        <end position="317"/>
    </location>
</feature>
<keyword evidence="4" id="KW-1185">Reference proteome</keyword>
<dbReference type="AlphaFoldDB" id="A0A1M2V6Q6"/>
<dbReference type="InterPro" id="IPR052982">
    <property type="entry name" value="SRP1/TIP1-like"/>
</dbReference>
<gene>
    <name evidence="3" type="ORF">TRAPUB_6067</name>
</gene>
<dbReference type="STRING" id="154538.A0A1M2V6Q6"/>
<evidence type="ECO:0000256" key="1">
    <source>
        <dbReference type="SAM" id="MobiDB-lite"/>
    </source>
</evidence>
<evidence type="ECO:0000256" key="2">
    <source>
        <dbReference type="SAM" id="SignalP"/>
    </source>
</evidence>
<dbReference type="PANTHER" id="PTHR40633">
    <property type="entry name" value="MATRIX PROTEIN, PUTATIVE (AFU_ORTHOLOGUE AFUA_8G05410)-RELATED"/>
    <property type="match status" value="1"/>
</dbReference>
<sequence length="317" mass="30627">MRGLHAIFTNMFAGQGLVRAATAAAATGTVVPTAPGPGDVFKQGGDCTFSWTPDPSGTWKQTDVELMTGDNFNMVFITSAFSSLRARDGVGDADGDAGAAAITSFDGTDASKTTFSYPCPEVTPNSAIYFYQFSSPAVPDRQWTTRFTIADASGASTPPTNATQPGAPPGSTPIPWGTGALVDPSKVVAAPSYLGIPSAPGASGSGTASVSASATASASSASASGSSASSAASVTVTASVGSSSGAGAGSTTEGTTSAVAVTQTSTVSTAPAAPTSSSAAGNGTSGSGQNGAVGVHARLGPAVLALCLAAVGFAVAF</sequence>
<dbReference type="PANTHER" id="PTHR40633:SF1">
    <property type="entry name" value="GPI ANCHORED SERINE-THREONINE RICH PROTEIN (AFU_ORTHOLOGUE AFUA_1G03630)"/>
    <property type="match status" value="1"/>
</dbReference>
<feature type="region of interest" description="Disordered" evidence="1">
    <location>
        <begin position="240"/>
        <end position="288"/>
    </location>
</feature>
<name>A0A1M2V6Q6_TRAPU</name>
<feature type="compositionally biased region" description="Low complexity" evidence="1">
    <location>
        <begin position="240"/>
        <end position="282"/>
    </location>
</feature>
<accession>A0A1M2V6Q6</accession>